<evidence type="ECO:0000313" key="1">
    <source>
        <dbReference type="EMBL" id="RJO70855.1"/>
    </source>
</evidence>
<name>A0A3A4KDB6_9NOCA</name>
<gene>
    <name evidence="1" type="ORF">D5S18_27105</name>
</gene>
<dbReference type="Proteomes" id="UP000266677">
    <property type="component" value="Unassembled WGS sequence"/>
</dbReference>
<organism evidence="1 2">
    <name type="scientific">Nocardia panacis</name>
    <dbReference type="NCBI Taxonomy" id="2340916"/>
    <lineage>
        <taxon>Bacteria</taxon>
        <taxon>Bacillati</taxon>
        <taxon>Actinomycetota</taxon>
        <taxon>Actinomycetes</taxon>
        <taxon>Mycobacteriales</taxon>
        <taxon>Nocardiaceae</taxon>
        <taxon>Nocardia</taxon>
    </lineage>
</organism>
<accession>A0A3A4KDB6</accession>
<dbReference type="AlphaFoldDB" id="A0A3A4KDB6"/>
<protein>
    <submittedName>
        <fullName evidence="1">Uncharacterized protein</fullName>
    </submittedName>
</protein>
<dbReference type="RefSeq" id="WP_120043912.1">
    <property type="nucleotide sequence ID" value="NZ_QZFU01000036.1"/>
</dbReference>
<dbReference type="InterPro" id="IPR045392">
    <property type="entry name" value="DUF6519"/>
</dbReference>
<dbReference type="EMBL" id="QZFU01000036">
    <property type="protein sequence ID" value="RJO70855.1"/>
    <property type="molecule type" value="Genomic_DNA"/>
</dbReference>
<evidence type="ECO:0000313" key="2">
    <source>
        <dbReference type="Proteomes" id="UP000266677"/>
    </source>
</evidence>
<keyword evidence="2" id="KW-1185">Reference proteome</keyword>
<sequence length="507" mass="55186">MQGDFSRRTHRAADHFAAVLMQQGRVQLDADFNEQAEILLHYLRTVVGDLVGPAAAPKDHAGFEIAAHNGSDGKLDDLLIGPGRMYVDGLLVENGIGRTGAQSTWTSYRNQPDGYLDPDSIADQLPTGTAYIAYLRVWERLITAVQRPHIREVALGDPGPDTATRAKVIWQLDTLAVTEDPGDRIDTAVPDALARLNPRPGLLAFRARRPVGVETDPCHLPPEAAFRGPENQLYRVEIHSGGPAWPQPGSRGLAARKGLRGATFKWSRENASVVFPILGVEGQQVRLATLGRDGKLGLEIGDWVEITDDAIASRVADERGLDFTQVVAKPPLLQVTAIDPDSSTVTLSGNTPSECGLHQNRHPLLRRWDQHGPTRYESPDDGTVLDLPLADDGALPVVEGMWIALEDGVEVIFRSPQVNTLVTTDPQPKTAAAPESLDATTGTYRPGNYWMCSARTVTGDVEWPKDKQGPIPLPAEGVHYHYAALAFVDAKGAVNDRRHKFVPLPHV</sequence>
<dbReference type="Pfam" id="PF20129">
    <property type="entry name" value="DUF6519"/>
    <property type="match status" value="2"/>
</dbReference>
<reference evidence="1 2" key="1">
    <citation type="submission" date="2018-09" db="EMBL/GenBank/DDBJ databases">
        <title>YIM PH21274 draft genome.</title>
        <authorList>
            <person name="Miao C."/>
        </authorList>
    </citation>
    <scope>NUCLEOTIDE SEQUENCE [LARGE SCALE GENOMIC DNA]</scope>
    <source>
        <strain evidence="1 2">YIM PH 21724</strain>
    </source>
</reference>
<comment type="caution">
    <text evidence="1">The sequence shown here is derived from an EMBL/GenBank/DDBJ whole genome shotgun (WGS) entry which is preliminary data.</text>
</comment>
<dbReference type="OrthoDB" id="134981at2"/>
<proteinExistence type="predicted"/>